<feature type="domain" description="DJ-1/PfpI" evidence="6">
    <location>
        <begin position="89"/>
        <end position="158"/>
    </location>
</feature>
<dbReference type="PANTHER" id="PTHR48094">
    <property type="entry name" value="PROTEIN/NUCLEIC ACID DEGLYCASE DJ-1-RELATED"/>
    <property type="match status" value="1"/>
</dbReference>
<reference evidence="7 8" key="1">
    <citation type="submission" date="2018-02" db="EMBL/GenBank/DDBJ databases">
        <title>The genomes of Aspergillus section Nigri reveals drivers in fungal speciation.</title>
        <authorList>
            <consortium name="DOE Joint Genome Institute"/>
            <person name="Vesth T.C."/>
            <person name="Nybo J."/>
            <person name="Theobald S."/>
            <person name="Brandl J."/>
            <person name="Frisvad J.C."/>
            <person name="Nielsen K.F."/>
            <person name="Lyhne E.K."/>
            <person name="Kogle M.E."/>
            <person name="Kuo A."/>
            <person name="Riley R."/>
            <person name="Clum A."/>
            <person name="Nolan M."/>
            <person name="Lipzen A."/>
            <person name="Salamov A."/>
            <person name="Henrissat B."/>
            <person name="Wiebenga A."/>
            <person name="De vries R.P."/>
            <person name="Grigoriev I.V."/>
            <person name="Mortensen U.H."/>
            <person name="Andersen M.R."/>
            <person name="Baker S.E."/>
        </authorList>
    </citation>
    <scope>NUCLEOTIDE SEQUENCE [LARGE SCALE GENOMIC DNA]</scope>
    <source>
        <strain evidence="7 8">CBS 121057</strain>
    </source>
</reference>
<dbReference type="VEuPathDB" id="FungiDB:BO78DRAFT_422681"/>
<keyword evidence="3" id="KW-0456">Lyase</keyword>
<dbReference type="EC" id="4.2.1.130" evidence="1"/>
<evidence type="ECO:0000313" key="8">
    <source>
        <dbReference type="Proteomes" id="UP000248423"/>
    </source>
</evidence>
<keyword evidence="7" id="KW-0808">Transferase</keyword>
<evidence type="ECO:0000256" key="1">
    <source>
        <dbReference type="ARBA" id="ARBA00013134"/>
    </source>
</evidence>
<dbReference type="InterPro" id="IPR002818">
    <property type="entry name" value="DJ-1/PfpI"/>
</dbReference>
<accession>A0A319DYM7</accession>
<dbReference type="SUPFAM" id="SSF52317">
    <property type="entry name" value="Class I glutamine amidotransferase-like"/>
    <property type="match status" value="1"/>
</dbReference>
<keyword evidence="8" id="KW-1185">Reference proteome</keyword>
<keyword evidence="7" id="KW-0315">Glutamine amidotransferase</keyword>
<dbReference type="InterPro" id="IPR029062">
    <property type="entry name" value="Class_I_gatase-like"/>
</dbReference>
<evidence type="ECO:0000313" key="7">
    <source>
        <dbReference type="EMBL" id="PYI02320.1"/>
    </source>
</evidence>
<dbReference type="CDD" id="cd03141">
    <property type="entry name" value="GATase1_Hsp31_like"/>
    <property type="match status" value="1"/>
</dbReference>
<dbReference type="Gene3D" id="3.40.50.880">
    <property type="match status" value="1"/>
</dbReference>
<evidence type="ECO:0000256" key="2">
    <source>
        <dbReference type="ARBA" id="ARBA00023016"/>
    </source>
</evidence>
<dbReference type="STRING" id="1448318.A0A319DYM7"/>
<dbReference type="PANTHER" id="PTHR48094:SF11">
    <property type="entry name" value="GLUTATHIONE-INDEPENDENT GLYOXALASE HSP31-RELATED"/>
    <property type="match status" value="1"/>
</dbReference>
<dbReference type="Proteomes" id="UP000248423">
    <property type="component" value="Unassembled WGS sequence"/>
</dbReference>
<gene>
    <name evidence="7" type="ORF">BO78DRAFT_422681</name>
</gene>
<protein>
    <recommendedName>
        <fullName evidence="1">D-lactate dehydratase</fullName>
        <ecNumber evidence="1">4.2.1.130</ecNumber>
    </recommendedName>
</protein>
<dbReference type="EMBL" id="KZ826397">
    <property type="protein sequence ID" value="PYI02320.1"/>
    <property type="molecule type" value="Genomic_DNA"/>
</dbReference>
<evidence type="ECO:0000256" key="5">
    <source>
        <dbReference type="ARBA" id="ARBA00048082"/>
    </source>
</evidence>
<proteinExistence type="inferred from homology"/>
<dbReference type="GO" id="GO:0019243">
    <property type="term" value="P:methylglyoxal catabolic process to D-lactate via S-lactoyl-glutathione"/>
    <property type="evidence" value="ECO:0007669"/>
    <property type="project" value="TreeGrafter"/>
</dbReference>
<sequence length="239" mass="25494">MSAISSRPKFLFVLSSQGILPSRNTPTGWYLPELVHPYNKLAPFFDIVVASPTGGEAPLDPYSIEATKDDPECVTFLKNNSHVWKNTLRLDSVVGKTSEFSGVFYVGGHGPMFDLANDATSHALIREFYESKKVVSAVCHGPAALVNVKLSNGEYLVAGQKVTGLSNDEEEIMQFTKDMPFLLETELCKNGGGYEKAEAPFGAKVVVSGGLDGSPLLITGQNPASAAVIGEALIKAVGV</sequence>
<organism evidence="7 8">
    <name type="scientific">Aspergillus sclerotiicarbonarius (strain CBS 121057 / IBT 28362)</name>
    <dbReference type="NCBI Taxonomy" id="1448318"/>
    <lineage>
        <taxon>Eukaryota</taxon>
        <taxon>Fungi</taxon>
        <taxon>Dikarya</taxon>
        <taxon>Ascomycota</taxon>
        <taxon>Pezizomycotina</taxon>
        <taxon>Eurotiomycetes</taxon>
        <taxon>Eurotiomycetidae</taxon>
        <taxon>Eurotiales</taxon>
        <taxon>Aspergillaceae</taxon>
        <taxon>Aspergillus</taxon>
        <taxon>Aspergillus subgen. Circumdati</taxon>
    </lineage>
</organism>
<comment type="similarity">
    <text evidence="4">Belongs to the peptidase C56 family. HSP31-like subfamily.</text>
</comment>
<keyword evidence="2" id="KW-0346">Stress response</keyword>
<dbReference type="OrthoDB" id="543156at2759"/>
<evidence type="ECO:0000256" key="4">
    <source>
        <dbReference type="ARBA" id="ARBA00038493"/>
    </source>
</evidence>
<evidence type="ECO:0000259" key="6">
    <source>
        <dbReference type="Pfam" id="PF01965"/>
    </source>
</evidence>
<name>A0A319DYM7_ASPSB</name>
<dbReference type="GO" id="GO:0005737">
    <property type="term" value="C:cytoplasm"/>
    <property type="evidence" value="ECO:0007669"/>
    <property type="project" value="TreeGrafter"/>
</dbReference>
<evidence type="ECO:0000256" key="3">
    <source>
        <dbReference type="ARBA" id="ARBA00023239"/>
    </source>
</evidence>
<dbReference type="AlphaFoldDB" id="A0A319DYM7"/>
<comment type="catalytic activity">
    <reaction evidence="5">
        <text>methylglyoxal + H2O = (R)-lactate + H(+)</text>
        <dbReference type="Rhea" id="RHEA:27754"/>
        <dbReference type="ChEBI" id="CHEBI:15377"/>
        <dbReference type="ChEBI" id="CHEBI:15378"/>
        <dbReference type="ChEBI" id="CHEBI:16004"/>
        <dbReference type="ChEBI" id="CHEBI:17158"/>
        <dbReference type="EC" id="4.2.1.130"/>
    </reaction>
</comment>
<dbReference type="InterPro" id="IPR050325">
    <property type="entry name" value="Prot/Nucl_acid_deglycase"/>
</dbReference>
<dbReference type="Pfam" id="PF01965">
    <property type="entry name" value="DJ-1_PfpI"/>
    <property type="match status" value="1"/>
</dbReference>
<dbReference type="GO" id="GO:0016740">
    <property type="term" value="F:transferase activity"/>
    <property type="evidence" value="ECO:0007669"/>
    <property type="project" value="UniProtKB-KW"/>
</dbReference>
<dbReference type="GO" id="GO:0019172">
    <property type="term" value="F:glyoxalase III activity"/>
    <property type="evidence" value="ECO:0007669"/>
    <property type="project" value="UniProtKB-EC"/>
</dbReference>